<protein>
    <submittedName>
        <fullName evidence="1">Uncharacterized protein</fullName>
    </submittedName>
</protein>
<dbReference type="EMBL" id="RHHB01000025">
    <property type="protein sequence ID" value="RNB47406.1"/>
    <property type="molecule type" value="Genomic_DNA"/>
</dbReference>
<comment type="caution">
    <text evidence="1">The sequence shown here is derived from an EMBL/GenBank/DDBJ whole genome shotgun (WGS) entry which is preliminary data.</text>
</comment>
<organism evidence="1 2">
    <name type="scientific">Agromyces tardus</name>
    <dbReference type="NCBI Taxonomy" id="2583849"/>
    <lineage>
        <taxon>Bacteria</taxon>
        <taxon>Bacillati</taxon>
        <taxon>Actinomycetota</taxon>
        <taxon>Actinomycetes</taxon>
        <taxon>Micrococcales</taxon>
        <taxon>Microbacteriaceae</taxon>
        <taxon>Agromyces</taxon>
    </lineage>
</organism>
<accession>A0A3M8A8A2</accession>
<reference evidence="1 2" key="1">
    <citation type="submission" date="2018-10" db="EMBL/GenBank/DDBJ databases">
        <title>Isolation, diversity and antibacterial activity of antinobacteria from the wheat rhizosphere soil.</title>
        <authorList>
            <person name="Sun T."/>
        </authorList>
    </citation>
    <scope>NUCLEOTIDE SEQUENCE [LARGE SCALE GENOMIC DNA]</scope>
    <source>
        <strain evidence="1 2">SJ-23</strain>
    </source>
</reference>
<dbReference type="RefSeq" id="WP_122937348.1">
    <property type="nucleotide sequence ID" value="NZ_JBHSNT010000098.1"/>
</dbReference>
<keyword evidence="2" id="KW-1185">Reference proteome</keyword>
<sequence>MNDMHPAAEAMNDMHPAAEAIAERRALAAAKEAGDYRVKLRAEEKRSARRLGVALEYAGLLVRQYVATRLTEPAVFDRFVGLEAVVDDDGRLDMVELRVRVDALVRQHPSLGQNADSDARIHA</sequence>
<dbReference type="AlphaFoldDB" id="A0A3M8A8A2"/>
<dbReference type="Proteomes" id="UP000275048">
    <property type="component" value="Unassembled WGS sequence"/>
</dbReference>
<evidence type="ECO:0000313" key="2">
    <source>
        <dbReference type="Proteomes" id="UP000275048"/>
    </source>
</evidence>
<gene>
    <name evidence="1" type="ORF">EDM22_12305</name>
</gene>
<proteinExistence type="predicted"/>
<name>A0A3M8A8A2_9MICO</name>
<evidence type="ECO:0000313" key="1">
    <source>
        <dbReference type="EMBL" id="RNB47406.1"/>
    </source>
</evidence>